<dbReference type="PROSITE" id="PS51387">
    <property type="entry name" value="FAD_PCMH"/>
    <property type="match status" value="1"/>
</dbReference>
<evidence type="ECO:0000313" key="8">
    <source>
        <dbReference type="Proteomes" id="UP000799437"/>
    </source>
</evidence>
<accession>A0A6A6W1S8</accession>
<dbReference type="GO" id="GO:0071949">
    <property type="term" value="F:FAD binding"/>
    <property type="evidence" value="ECO:0007669"/>
    <property type="project" value="InterPro"/>
</dbReference>
<comment type="cofactor">
    <cofactor evidence="1">
        <name>FAD</name>
        <dbReference type="ChEBI" id="CHEBI:57692"/>
    </cofactor>
</comment>
<organism evidence="7 8">
    <name type="scientific">Pseudovirgaria hyperparasitica</name>
    <dbReference type="NCBI Taxonomy" id="470096"/>
    <lineage>
        <taxon>Eukaryota</taxon>
        <taxon>Fungi</taxon>
        <taxon>Dikarya</taxon>
        <taxon>Ascomycota</taxon>
        <taxon>Pezizomycotina</taxon>
        <taxon>Dothideomycetes</taxon>
        <taxon>Dothideomycetes incertae sedis</taxon>
        <taxon>Acrospermales</taxon>
        <taxon>Acrospermaceae</taxon>
        <taxon>Pseudovirgaria</taxon>
    </lineage>
</organism>
<dbReference type="InterPro" id="IPR016167">
    <property type="entry name" value="FAD-bd_PCMH_sub1"/>
</dbReference>
<dbReference type="InterPro" id="IPR006094">
    <property type="entry name" value="Oxid_FAD_bind_N"/>
</dbReference>
<evidence type="ECO:0000313" key="7">
    <source>
        <dbReference type="EMBL" id="KAF2756099.1"/>
    </source>
</evidence>
<dbReference type="Gene3D" id="3.30.43.10">
    <property type="entry name" value="Uridine Diphospho-n-acetylenolpyruvylglucosamine Reductase, domain 2"/>
    <property type="match status" value="1"/>
</dbReference>
<evidence type="ECO:0000259" key="6">
    <source>
        <dbReference type="PROSITE" id="PS51387"/>
    </source>
</evidence>
<dbReference type="Gene3D" id="3.40.462.20">
    <property type="match status" value="1"/>
</dbReference>
<dbReference type="GO" id="GO:0016491">
    <property type="term" value="F:oxidoreductase activity"/>
    <property type="evidence" value="ECO:0007669"/>
    <property type="project" value="UniProtKB-KW"/>
</dbReference>
<evidence type="ECO:0000256" key="5">
    <source>
        <dbReference type="ARBA" id="ARBA00023002"/>
    </source>
</evidence>
<dbReference type="OrthoDB" id="9996127at2759"/>
<dbReference type="PANTHER" id="PTHR42973:SF9">
    <property type="entry name" value="FAD-BINDING PCMH-TYPE DOMAIN-CONTAINING PROTEIN-RELATED"/>
    <property type="match status" value="1"/>
</dbReference>
<feature type="domain" description="FAD-binding PCMH-type" evidence="6">
    <location>
        <begin position="44"/>
        <end position="217"/>
    </location>
</feature>
<dbReference type="Proteomes" id="UP000799437">
    <property type="component" value="Unassembled WGS sequence"/>
</dbReference>
<keyword evidence="3" id="KW-0285">Flavoprotein</keyword>
<dbReference type="Gene3D" id="3.30.465.10">
    <property type="match status" value="1"/>
</dbReference>
<evidence type="ECO:0000256" key="2">
    <source>
        <dbReference type="ARBA" id="ARBA00005466"/>
    </source>
</evidence>
<evidence type="ECO:0000256" key="1">
    <source>
        <dbReference type="ARBA" id="ARBA00001974"/>
    </source>
</evidence>
<keyword evidence="8" id="KW-1185">Reference proteome</keyword>
<evidence type="ECO:0000256" key="3">
    <source>
        <dbReference type="ARBA" id="ARBA00022630"/>
    </source>
</evidence>
<dbReference type="Pfam" id="PF08031">
    <property type="entry name" value="BBE"/>
    <property type="match status" value="1"/>
</dbReference>
<keyword evidence="5" id="KW-0560">Oxidoreductase</keyword>
<dbReference type="RefSeq" id="XP_033598550.1">
    <property type="nucleotide sequence ID" value="XM_033749558.1"/>
</dbReference>
<dbReference type="EMBL" id="ML996576">
    <property type="protein sequence ID" value="KAF2756099.1"/>
    <property type="molecule type" value="Genomic_DNA"/>
</dbReference>
<protein>
    <submittedName>
        <fullName evidence="7">FAD-binding domain-containing protein</fullName>
    </submittedName>
</protein>
<dbReference type="InterPro" id="IPR012951">
    <property type="entry name" value="BBE"/>
</dbReference>
<name>A0A6A6W1S8_9PEZI</name>
<dbReference type="InterPro" id="IPR036318">
    <property type="entry name" value="FAD-bd_PCMH-like_sf"/>
</dbReference>
<dbReference type="SUPFAM" id="SSF56176">
    <property type="entry name" value="FAD-binding/transporter-associated domain-like"/>
    <property type="match status" value="1"/>
</dbReference>
<dbReference type="AlphaFoldDB" id="A0A6A6W1S8"/>
<dbReference type="Pfam" id="PF01565">
    <property type="entry name" value="FAD_binding_4"/>
    <property type="match status" value="1"/>
</dbReference>
<evidence type="ECO:0000256" key="4">
    <source>
        <dbReference type="ARBA" id="ARBA00022827"/>
    </source>
</evidence>
<dbReference type="GeneID" id="54490612"/>
<reference evidence="7" key="1">
    <citation type="journal article" date="2020" name="Stud. Mycol.">
        <title>101 Dothideomycetes genomes: a test case for predicting lifestyles and emergence of pathogens.</title>
        <authorList>
            <person name="Haridas S."/>
            <person name="Albert R."/>
            <person name="Binder M."/>
            <person name="Bloem J."/>
            <person name="Labutti K."/>
            <person name="Salamov A."/>
            <person name="Andreopoulos B."/>
            <person name="Baker S."/>
            <person name="Barry K."/>
            <person name="Bills G."/>
            <person name="Bluhm B."/>
            <person name="Cannon C."/>
            <person name="Castanera R."/>
            <person name="Culley D."/>
            <person name="Daum C."/>
            <person name="Ezra D."/>
            <person name="Gonzalez J."/>
            <person name="Henrissat B."/>
            <person name="Kuo A."/>
            <person name="Liang C."/>
            <person name="Lipzen A."/>
            <person name="Lutzoni F."/>
            <person name="Magnuson J."/>
            <person name="Mondo S."/>
            <person name="Nolan M."/>
            <person name="Ohm R."/>
            <person name="Pangilinan J."/>
            <person name="Park H.-J."/>
            <person name="Ramirez L."/>
            <person name="Alfaro M."/>
            <person name="Sun H."/>
            <person name="Tritt A."/>
            <person name="Yoshinaga Y."/>
            <person name="Zwiers L.-H."/>
            <person name="Turgeon B."/>
            <person name="Goodwin S."/>
            <person name="Spatafora J."/>
            <person name="Crous P."/>
            <person name="Grigoriev I."/>
        </authorList>
    </citation>
    <scope>NUCLEOTIDE SEQUENCE</scope>
    <source>
        <strain evidence="7">CBS 121739</strain>
    </source>
</reference>
<proteinExistence type="inferred from homology"/>
<dbReference type="InterPro" id="IPR016169">
    <property type="entry name" value="FAD-bd_PCMH_sub2"/>
</dbReference>
<dbReference type="InterPro" id="IPR050416">
    <property type="entry name" value="FAD-linked_Oxidoreductase"/>
</dbReference>
<sequence length="486" mass="52883">MSAESGPYQILHDLGPRLSPNAAIHLPGSDDFARTTSRWNPGQIRPSYIASVEVGSEEDVAETIKFANRHGVPFLAQSGGHGFWKGLSDVKGGIQIYLRGLNSIEVNGRNGGKTAFIGGGTLSIEVTKTLFAIGKHTVTGLCATTSLAGPALGGGHGFLQGHYGFMADNIVSANVVLADGSIVVANKDSHPDLYWALRGAGHNFGIVTSLEYKIYDIPTGIRWTVTNYMFKQDKLEQVMATANQFIGPEMNAPRELLLWCNLIHIPAIDPDNAIVNFKVQYEGTDAQAAPFRAPFEALEPLSTTTETVTEYSKLHDAMGFGEDSVGGQRTFDVNVITASLLRFDPQAMRKFYDIISEHARTPGAGTSFGMLEVYASNGAKEVPADSTAVPPEERRSNILIGGLLVHDIGNAEQAELAWSVGSKLRAALVEGIDVAKHGKPGSYVNYANGEQSVEEMYGHEPWRLEKLRDLKQRYDPERRFRFYAPI</sequence>
<keyword evidence="4" id="KW-0274">FAD</keyword>
<comment type="similarity">
    <text evidence="2">Belongs to the oxygen-dependent FAD-linked oxidoreductase family.</text>
</comment>
<gene>
    <name evidence="7" type="ORF">EJ05DRAFT_539904</name>
</gene>
<dbReference type="PANTHER" id="PTHR42973">
    <property type="entry name" value="BINDING OXIDOREDUCTASE, PUTATIVE (AFU_ORTHOLOGUE AFUA_1G17690)-RELATED"/>
    <property type="match status" value="1"/>
</dbReference>
<dbReference type="InterPro" id="IPR016166">
    <property type="entry name" value="FAD-bd_PCMH"/>
</dbReference>